<gene>
    <name evidence="3" type="ORF">MNB_SM-4-917</name>
</gene>
<organism evidence="3">
    <name type="scientific">hydrothermal vent metagenome</name>
    <dbReference type="NCBI Taxonomy" id="652676"/>
    <lineage>
        <taxon>unclassified sequences</taxon>
        <taxon>metagenomes</taxon>
        <taxon>ecological metagenomes</taxon>
    </lineage>
</organism>
<name>A0A1W1CW86_9ZZZZ</name>
<dbReference type="InterPro" id="IPR050330">
    <property type="entry name" value="Bact_OuterMem_StrucFunc"/>
</dbReference>
<feature type="domain" description="OmpA-like" evidence="2">
    <location>
        <begin position="60"/>
        <end position="177"/>
    </location>
</feature>
<feature type="region of interest" description="Disordered" evidence="1">
    <location>
        <begin position="198"/>
        <end position="220"/>
    </location>
</feature>
<dbReference type="SUPFAM" id="SSF103088">
    <property type="entry name" value="OmpA-like"/>
    <property type="match status" value="1"/>
</dbReference>
<proteinExistence type="predicted"/>
<sequence>MTLMKIYLIIFTLLLSLFGCGDKYPVPKLEEKKVLSSSTKKSNTQSAVHERSTFYKENTTEENETTRVFINCFTTGSIHIHKSCKNKIDMFLKSISLKNKRNIIIEVHTDKGGSQKNNLGISKKRAKNIASSLYFKEYKNSEVYYKGFGKSKLIYDIQSKKADIENRRVVVKLRSKNFKLNTKEYTLFVKVKKLKRKVKKQPSKKQPSKKLKKEKLDILS</sequence>
<dbReference type="AlphaFoldDB" id="A0A1W1CW86"/>
<dbReference type="InterPro" id="IPR006665">
    <property type="entry name" value="OmpA-like"/>
</dbReference>
<evidence type="ECO:0000313" key="3">
    <source>
        <dbReference type="EMBL" id="SFV69911.1"/>
    </source>
</evidence>
<dbReference type="InterPro" id="IPR036737">
    <property type="entry name" value="OmpA-like_sf"/>
</dbReference>
<dbReference type="PROSITE" id="PS51257">
    <property type="entry name" value="PROKAR_LIPOPROTEIN"/>
    <property type="match status" value="1"/>
</dbReference>
<feature type="compositionally biased region" description="Basic residues" evidence="1">
    <location>
        <begin position="198"/>
        <end position="213"/>
    </location>
</feature>
<dbReference type="PANTHER" id="PTHR30329:SF21">
    <property type="entry name" value="LIPOPROTEIN YIAD-RELATED"/>
    <property type="match status" value="1"/>
</dbReference>
<dbReference type="Pfam" id="PF00691">
    <property type="entry name" value="OmpA"/>
    <property type="match status" value="1"/>
</dbReference>
<dbReference type="Gene3D" id="3.30.1330.60">
    <property type="entry name" value="OmpA-like domain"/>
    <property type="match status" value="1"/>
</dbReference>
<evidence type="ECO:0000256" key="1">
    <source>
        <dbReference type="SAM" id="MobiDB-lite"/>
    </source>
</evidence>
<dbReference type="PANTHER" id="PTHR30329">
    <property type="entry name" value="STATOR ELEMENT OF FLAGELLAR MOTOR COMPLEX"/>
    <property type="match status" value="1"/>
</dbReference>
<dbReference type="EMBL" id="FPHF01000118">
    <property type="protein sequence ID" value="SFV69911.1"/>
    <property type="molecule type" value="Genomic_DNA"/>
</dbReference>
<protein>
    <recommendedName>
        <fullName evidence="2">OmpA-like domain-containing protein</fullName>
    </recommendedName>
</protein>
<evidence type="ECO:0000259" key="2">
    <source>
        <dbReference type="PROSITE" id="PS51123"/>
    </source>
</evidence>
<dbReference type="PROSITE" id="PS51123">
    <property type="entry name" value="OMPA_2"/>
    <property type="match status" value="1"/>
</dbReference>
<reference evidence="3" key="1">
    <citation type="submission" date="2016-10" db="EMBL/GenBank/DDBJ databases">
        <authorList>
            <person name="de Groot N.N."/>
        </authorList>
    </citation>
    <scope>NUCLEOTIDE SEQUENCE</scope>
</reference>
<accession>A0A1W1CW86</accession>